<evidence type="ECO:0000256" key="3">
    <source>
        <dbReference type="RuleBase" id="RU361235"/>
    </source>
</evidence>
<feature type="domain" description="Carboxylesterase type B" evidence="4">
    <location>
        <begin position="41"/>
        <end position="521"/>
    </location>
</feature>
<gene>
    <name evidence="5" type="ORF">VHEMI03055</name>
</gene>
<dbReference type="PANTHER" id="PTHR43918:SF4">
    <property type="entry name" value="CARBOXYLIC ESTER HYDROLASE"/>
    <property type="match status" value="1"/>
</dbReference>
<dbReference type="AlphaFoldDB" id="A0A0A1SXF9"/>
<dbReference type="EC" id="3.1.1.-" evidence="3"/>
<dbReference type="InterPro" id="IPR002018">
    <property type="entry name" value="CarbesteraseB"/>
</dbReference>
<sequence length="579" mass="62870">MRLLKAILACAAVIEPAATEAPPSATDTANQISYQGIHVSGVEAFLGVPYGQDTGGAHRFKPPRMTAPRCGSKIMATKYGPACPQAKTPEAGPLPFSLTPVTNISEDCLSLNVVRPKGTTASHKLPVMFFIHGGSYQYGQAAEVTIRPHGLVSQSVANGMPVLHVGINYRLGVFGFAKSEALRGQKSENAALRDQMLAMEWVQKNIAYFGGDPENVTIFGQSSGGVSCGMHLLAFGGANKPLFHKAICESQVLEGGITRNLTETAMMNVLNEVGCNKSDSQSQQTIDCLRSVDMQTLTDAFVKTNPEDLAHNFGDLWLPTVDGDILPDAPSKLVAQHRFRKGVDVMMGWTDNEFGFVIDSDMKTDADTRGTIAAVYADLTSANLDKLLALYPVSDFHDDPANNLTAQAFRTGRIIRDVFFVCQPLLFGKELANVGSSVHLYHWNQTLLSGLLKEGWNITGRGVIHESEFAYIFGNFSNYDYKGTSLPATASDDRLRIQASRTWSTFANTGQPGLKGLDTFQGFQTAFNCRDISLFVAGGPHQGFTPIDGPKALPQIKEQRLRERCAFINSPEMITQLGY</sequence>
<evidence type="ECO:0000259" key="4">
    <source>
        <dbReference type="Pfam" id="PF00135"/>
    </source>
</evidence>
<accession>A0A0A1SXF9</accession>
<reference evidence="5 6" key="1">
    <citation type="journal article" date="2015" name="Genome Announc.">
        <title>Draft Genome Sequence and Gene Annotation of the Entomopathogenic Fungus Verticillium hemipterigenum.</title>
        <authorList>
            <person name="Horn F."/>
            <person name="Habel A."/>
            <person name="Scharf D.H."/>
            <person name="Dworschak J."/>
            <person name="Brakhage A.A."/>
            <person name="Guthke R."/>
            <person name="Hertweck C."/>
            <person name="Linde J."/>
        </authorList>
    </citation>
    <scope>NUCLEOTIDE SEQUENCE [LARGE SCALE GENOMIC DNA]</scope>
</reference>
<dbReference type="SUPFAM" id="SSF53474">
    <property type="entry name" value="alpha/beta-Hydrolases"/>
    <property type="match status" value="1"/>
</dbReference>
<dbReference type="InterPro" id="IPR029058">
    <property type="entry name" value="AB_hydrolase_fold"/>
</dbReference>
<dbReference type="InterPro" id="IPR019826">
    <property type="entry name" value="Carboxylesterase_B_AS"/>
</dbReference>
<evidence type="ECO:0000256" key="1">
    <source>
        <dbReference type="ARBA" id="ARBA00005964"/>
    </source>
</evidence>
<dbReference type="EMBL" id="CDHN01000001">
    <property type="protein sequence ID" value="CEJ83021.1"/>
    <property type="molecule type" value="Genomic_DNA"/>
</dbReference>
<keyword evidence="2 3" id="KW-0378">Hydrolase</keyword>
<dbReference type="ESTHER" id="9hypo-a0a0a1sxf9">
    <property type="family name" value="Fungal_carboxylesterase_lipase"/>
</dbReference>
<protein>
    <recommendedName>
        <fullName evidence="3">Carboxylic ester hydrolase</fullName>
        <ecNumber evidence="3">3.1.1.-</ecNumber>
    </recommendedName>
</protein>
<evidence type="ECO:0000313" key="5">
    <source>
        <dbReference type="EMBL" id="CEJ83021.1"/>
    </source>
</evidence>
<comment type="similarity">
    <text evidence="1 3">Belongs to the type-B carboxylesterase/lipase family.</text>
</comment>
<dbReference type="PROSITE" id="PS00122">
    <property type="entry name" value="CARBOXYLESTERASE_B_1"/>
    <property type="match status" value="1"/>
</dbReference>
<evidence type="ECO:0000256" key="2">
    <source>
        <dbReference type="ARBA" id="ARBA00022801"/>
    </source>
</evidence>
<dbReference type="InterPro" id="IPR050654">
    <property type="entry name" value="AChE-related_enzymes"/>
</dbReference>
<dbReference type="HOGENOM" id="CLU_006586_10_4_1"/>
<proteinExistence type="inferred from homology"/>
<dbReference type="Proteomes" id="UP000039046">
    <property type="component" value="Unassembled WGS sequence"/>
</dbReference>
<dbReference type="OrthoDB" id="408631at2759"/>
<feature type="signal peptide" evidence="3">
    <location>
        <begin position="1"/>
        <end position="19"/>
    </location>
</feature>
<name>A0A0A1SXF9_9HYPO</name>
<dbReference type="Gene3D" id="3.40.50.1820">
    <property type="entry name" value="alpha/beta hydrolase"/>
    <property type="match status" value="1"/>
</dbReference>
<dbReference type="Pfam" id="PF00135">
    <property type="entry name" value="COesterase"/>
    <property type="match status" value="1"/>
</dbReference>
<keyword evidence="3" id="KW-0732">Signal</keyword>
<dbReference type="STRING" id="1531966.A0A0A1SXF9"/>
<dbReference type="PANTHER" id="PTHR43918">
    <property type="entry name" value="ACETYLCHOLINESTERASE"/>
    <property type="match status" value="1"/>
</dbReference>
<organism evidence="5 6">
    <name type="scientific">[Torrubiella] hemipterigena</name>
    <dbReference type="NCBI Taxonomy" id="1531966"/>
    <lineage>
        <taxon>Eukaryota</taxon>
        <taxon>Fungi</taxon>
        <taxon>Dikarya</taxon>
        <taxon>Ascomycota</taxon>
        <taxon>Pezizomycotina</taxon>
        <taxon>Sordariomycetes</taxon>
        <taxon>Hypocreomycetidae</taxon>
        <taxon>Hypocreales</taxon>
        <taxon>Clavicipitaceae</taxon>
        <taxon>Clavicipitaceae incertae sedis</taxon>
        <taxon>'Torrubiella' clade</taxon>
    </lineage>
</organism>
<evidence type="ECO:0000313" key="6">
    <source>
        <dbReference type="Proteomes" id="UP000039046"/>
    </source>
</evidence>
<dbReference type="GO" id="GO:0052689">
    <property type="term" value="F:carboxylic ester hydrolase activity"/>
    <property type="evidence" value="ECO:0007669"/>
    <property type="project" value="TreeGrafter"/>
</dbReference>
<keyword evidence="6" id="KW-1185">Reference proteome</keyword>
<feature type="chain" id="PRO_5005108650" description="Carboxylic ester hydrolase" evidence="3">
    <location>
        <begin position="20"/>
        <end position="579"/>
    </location>
</feature>